<evidence type="ECO:0000256" key="3">
    <source>
        <dbReference type="ARBA" id="ARBA00022475"/>
    </source>
</evidence>
<evidence type="ECO:0000256" key="4">
    <source>
        <dbReference type="ARBA" id="ARBA00022679"/>
    </source>
</evidence>
<protein>
    <recommendedName>
        <fullName evidence="8 9">1,4-dihydroxy-2-naphthoate octaprenyltransferase</fullName>
        <shortName evidence="8">DHNA-octaprenyltransferase</shortName>
        <ecNumber evidence="8 9">2.5.1.74</ecNumber>
    </recommendedName>
</protein>
<dbReference type="InterPro" id="IPR000537">
    <property type="entry name" value="UbiA_prenyltransferase"/>
</dbReference>
<dbReference type="RefSeq" id="WP_129458019.1">
    <property type="nucleotide sequence ID" value="NZ_PPCV01000002.1"/>
</dbReference>
<dbReference type="PIRSF" id="PIRSF005355">
    <property type="entry name" value="UBIAD1"/>
    <property type="match status" value="1"/>
</dbReference>
<sequence length="292" mass="29634">MASTAEWIEGARLRTLPAAIAPVLAGTAVAVAEGTPHPLRAGLALVVALALQVGVNFANDYSDGVRGTDDDRVGPMRLVGSRAATPGAVKGAAFGSFGVAGVAGLVLVVLTAQWWLLAVGIACVVAAWYYTGGRRPYGYAGLGEAFVFVFFGLVATVGTTYVQTLTGPPAAWAAGVFTGSLASAVLVTNNLRDRAGDERAGKRTLAVRLGERGTRGLYVGLTVLGALGVIACAAWTTGWMLVGLVGFGFLVRPVVAVLQGAQGRALIPILKATGIAELACAILMLVGAVVSA</sequence>
<keyword evidence="5 8" id="KW-0812">Transmembrane</keyword>
<dbReference type="PANTHER" id="PTHR13929">
    <property type="entry name" value="1,4-DIHYDROXY-2-NAPHTHOATE OCTAPRENYLTRANSFERASE"/>
    <property type="match status" value="1"/>
</dbReference>
<comment type="subcellular location">
    <subcellularLocation>
        <location evidence="8">Cell membrane</location>
        <topology evidence="8">Multi-pass membrane protein</topology>
    </subcellularLocation>
    <subcellularLocation>
        <location evidence="1">Membrane</location>
        <topology evidence="1">Multi-pass membrane protein</topology>
    </subcellularLocation>
</comment>
<dbReference type="Gene3D" id="1.10.357.140">
    <property type="entry name" value="UbiA prenyltransferase"/>
    <property type="match status" value="1"/>
</dbReference>
<evidence type="ECO:0000313" key="11">
    <source>
        <dbReference type="Proteomes" id="UP000290624"/>
    </source>
</evidence>
<feature type="transmembrane region" description="Helical" evidence="8">
    <location>
        <begin position="114"/>
        <end position="130"/>
    </location>
</feature>
<proteinExistence type="inferred from homology"/>
<dbReference type="OrthoDB" id="9767568at2"/>
<dbReference type="Pfam" id="PF01040">
    <property type="entry name" value="UbiA"/>
    <property type="match status" value="1"/>
</dbReference>
<comment type="similarity">
    <text evidence="8">Belongs to the MenA family. Type 1 subfamily.</text>
</comment>
<organism evidence="10 11">
    <name type="scientific">Propioniciclava flava</name>
    <dbReference type="NCBI Taxonomy" id="2072026"/>
    <lineage>
        <taxon>Bacteria</taxon>
        <taxon>Bacillati</taxon>
        <taxon>Actinomycetota</taxon>
        <taxon>Actinomycetes</taxon>
        <taxon>Propionibacteriales</taxon>
        <taxon>Propionibacteriaceae</taxon>
        <taxon>Propioniciclava</taxon>
    </lineage>
</organism>
<feature type="transmembrane region" description="Helical" evidence="8">
    <location>
        <begin position="270"/>
        <end position="290"/>
    </location>
</feature>
<keyword evidence="4 8" id="KW-0808">Transferase</keyword>
<dbReference type="EC" id="2.5.1.74" evidence="8 9"/>
<keyword evidence="7 8" id="KW-0472">Membrane</keyword>
<comment type="catalytic activity">
    <reaction evidence="8">
        <text>an all-trans-polyprenyl diphosphate + 1,4-dihydroxy-2-naphthoate + H(+) = a 2-demethylmenaquinol + CO2 + diphosphate</text>
        <dbReference type="Rhea" id="RHEA:26478"/>
        <dbReference type="Rhea" id="RHEA-COMP:9563"/>
        <dbReference type="Rhea" id="RHEA-COMP:9564"/>
        <dbReference type="ChEBI" id="CHEBI:11173"/>
        <dbReference type="ChEBI" id="CHEBI:15378"/>
        <dbReference type="ChEBI" id="CHEBI:16526"/>
        <dbReference type="ChEBI" id="CHEBI:33019"/>
        <dbReference type="ChEBI" id="CHEBI:55437"/>
        <dbReference type="ChEBI" id="CHEBI:58914"/>
        <dbReference type="EC" id="2.5.1.74"/>
    </reaction>
</comment>
<dbReference type="InterPro" id="IPR004657">
    <property type="entry name" value="MenA"/>
</dbReference>
<keyword evidence="3 8" id="KW-1003">Cell membrane</keyword>
<keyword evidence="2 8" id="KW-0474">Menaquinone biosynthesis</keyword>
<accession>A0A4Q2EIK8</accession>
<dbReference type="AlphaFoldDB" id="A0A4Q2EIK8"/>
<dbReference type="InterPro" id="IPR044878">
    <property type="entry name" value="UbiA_sf"/>
</dbReference>
<dbReference type="HAMAP" id="MF_01937">
    <property type="entry name" value="MenA_1"/>
    <property type="match status" value="1"/>
</dbReference>
<dbReference type="Proteomes" id="UP000290624">
    <property type="component" value="Unassembled WGS sequence"/>
</dbReference>
<dbReference type="PANTHER" id="PTHR13929:SF0">
    <property type="entry name" value="UBIA PRENYLTRANSFERASE DOMAIN-CONTAINING PROTEIN 1"/>
    <property type="match status" value="1"/>
</dbReference>
<comment type="function">
    <text evidence="8">Conversion of 1,4-dihydroxy-2-naphthoate (DHNA) to demethylmenaquinone (DMK).</text>
</comment>
<evidence type="ECO:0000313" key="10">
    <source>
        <dbReference type="EMBL" id="RXW33199.1"/>
    </source>
</evidence>
<evidence type="ECO:0000256" key="6">
    <source>
        <dbReference type="ARBA" id="ARBA00022989"/>
    </source>
</evidence>
<dbReference type="NCBIfam" id="TIGR00751">
    <property type="entry name" value="menA"/>
    <property type="match status" value="1"/>
</dbReference>
<dbReference type="CDD" id="cd13962">
    <property type="entry name" value="PT_UbiA_UBIAD1"/>
    <property type="match status" value="1"/>
</dbReference>
<keyword evidence="6 8" id="KW-1133">Transmembrane helix</keyword>
<evidence type="ECO:0000256" key="8">
    <source>
        <dbReference type="HAMAP-Rule" id="MF_01937"/>
    </source>
</evidence>
<keyword evidence="11" id="KW-1185">Reference proteome</keyword>
<dbReference type="GO" id="GO:0042371">
    <property type="term" value="P:vitamin K biosynthetic process"/>
    <property type="evidence" value="ECO:0007669"/>
    <property type="project" value="TreeGrafter"/>
</dbReference>
<evidence type="ECO:0000256" key="9">
    <source>
        <dbReference type="NCBIfam" id="TIGR00751"/>
    </source>
</evidence>
<dbReference type="UniPathway" id="UPA00079">
    <property type="reaction ID" value="UER00168"/>
</dbReference>
<dbReference type="GO" id="GO:0009234">
    <property type="term" value="P:menaquinone biosynthetic process"/>
    <property type="evidence" value="ECO:0007669"/>
    <property type="project" value="UniProtKB-UniRule"/>
</dbReference>
<feature type="transmembrane region" description="Helical" evidence="8">
    <location>
        <begin position="137"/>
        <end position="158"/>
    </location>
</feature>
<name>A0A4Q2EIK8_9ACTN</name>
<dbReference type="GO" id="GO:0005886">
    <property type="term" value="C:plasma membrane"/>
    <property type="evidence" value="ECO:0007669"/>
    <property type="project" value="UniProtKB-SubCell"/>
</dbReference>
<feature type="transmembrane region" description="Helical" evidence="8">
    <location>
        <begin position="170"/>
        <end position="191"/>
    </location>
</feature>
<dbReference type="NCBIfam" id="NF004751">
    <property type="entry name" value="PRK06080.1-3"/>
    <property type="match status" value="1"/>
</dbReference>
<dbReference type="InterPro" id="IPR026046">
    <property type="entry name" value="UBIAD1"/>
</dbReference>
<dbReference type="EMBL" id="PPCV01000002">
    <property type="protein sequence ID" value="RXW33199.1"/>
    <property type="molecule type" value="Genomic_DNA"/>
</dbReference>
<feature type="transmembrane region" description="Helical" evidence="8">
    <location>
        <begin position="212"/>
        <end position="231"/>
    </location>
</feature>
<feature type="transmembrane region" description="Helical" evidence="8">
    <location>
        <begin position="237"/>
        <end position="258"/>
    </location>
</feature>
<evidence type="ECO:0000256" key="1">
    <source>
        <dbReference type="ARBA" id="ARBA00004141"/>
    </source>
</evidence>
<reference evidence="10 11" key="1">
    <citation type="submission" date="2018-01" db="EMBL/GenBank/DDBJ databases">
        <title>Lactibacter flavus gen. nov., sp. nov., a novel bacterium of the family Propionibacteriaceae isolated from raw milk and dairy products.</title>
        <authorList>
            <person name="Wenning M."/>
            <person name="Breitenwieser F."/>
            <person name="Huptas C."/>
            <person name="von Neubeck M."/>
            <person name="Busse H.-J."/>
            <person name="Scherer S."/>
        </authorList>
    </citation>
    <scope>NUCLEOTIDE SEQUENCE [LARGE SCALE GENOMIC DNA]</scope>
    <source>
        <strain evidence="10 11">VG341</strain>
    </source>
</reference>
<evidence type="ECO:0000256" key="2">
    <source>
        <dbReference type="ARBA" id="ARBA00022428"/>
    </source>
</evidence>
<evidence type="ECO:0000256" key="7">
    <source>
        <dbReference type="ARBA" id="ARBA00023136"/>
    </source>
</evidence>
<comment type="caution">
    <text evidence="10">The sequence shown here is derived from an EMBL/GenBank/DDBJ whole genome shotgun (WGS) entry which is preliminary data.</text>
</comment>
<comment type="pathway">
    <text evidence="8">Quinol/quinone metabolism; menaquinone biosynthesis; menaquinol from 1,4-dihydroxy-2-naphthoate: step 1/2.</text>
</comment>
<gene>
    <name evidence="8" type="primary">menA</name>
    <name evidence="10" type="ORF">C1706_04525</name>
</gene>
<evidence type="ECO:0000256" key="5">
    <source>
        <dbReference type="ARBA" id="ARBA00022692"/>
    </source>
</evidence>
<feature type="transmembrane region" description="Helical" evidence="8">
    <location>
        <begin position="87"/>
        <end position="108"/>
    </location>
</feature>
<dbReference type="GO" id="GO:0046428">
    <property type="term" value="F:1,4-dihydroxy-2-naphthoate polyprenyltransferase activity"/>
    <property type="evidence" value="ECO:0007669"/>
    <property type="project" value="UniProtKB-UniRule"/>
</dbReference>